<keyword evidence="1" id="KW-0472">Membrane</keyword>
<evidence type="ECO:0000313" key="3">
    <source>
        <dbReference type="Proteomes" id="UP000182814"/>
    </source>
</evidence>
<evidence type="ECO:0000256" key="1">
    <source>
        <dbReference type="SAM" id="Phobius"/>
    </source>
</evidence>
<reference evidence="3" key="1">
    <citation type="submission" date="2016-10" db="EMBL/GenBank/DDBJ databases">
        <authorList>
            <person name="Varghese N."/>
            <person name="Submissions S."/>
        </authorList>
    </citation>
    <scope>NUCLEOTIDE SEQUENCE [LARGE SCALE GENOMIC DNA]</scope>
    <source>
        <strain evidence="3">BS3782</strain>
    </source>
</reference>
<dbReference type="AlphaFoldDB" id="A0A1H2BHP8"/>
<dbReference type="EMBL" id="LT629746">
    <property type="protein sequence ID" value="SDT57840.1"/>
    <property type="molecule type" value="Genomic_DNA"/>
</dbReference>
<evidence type="ECO:0000313" key="2">
    <source>
        <dbReference type="EMBL" id="SDT57840.1"/>
    </source>
</evidence>
<organism evidence="2 3">
    <name type="scientific">Pseudomonas lini</name>
    <dbReference type="NCBI Taxonomy" id="163011"/>
    <lineage>
        <taxon>Bacteria</taxon>
        <taxon>Pseudomonadati</taxon>
        <taxon>Pseudomonadota</taxon>
        <taxon>Gammaproteobacteria</taxon>
        <taxon>Pseudomonadales</taxon>
        <taxon>Pseudomonadaceae</taxon>
        <taxon>Pseudomonas</taxon>
    </lineage>
</organism>
<keyword evidence="1" id="KW-1133">Transmembrane helix</keyword>
<keyword evidence="1" id="KW-0812">Transmembrane</keyword>
<name>A0A1H2BHP8_9PSED</name>
<proteinExistence type="predicted"/>
<keyword evidence="3" id="KW-1185">Reference proteome</keyword>
<sequence length="84" mass="9344">MTQRAAHNKRPIICNGAHVMQEFTIKQAELKKVHVEIVKLMAEQRKLNAEAGKMTCEVFWYPVGVATGLIVTVATITAVLIKLL</sequence>
<feature type="transmembrane region" description="Helical" evidence="1">
    <location>
        <begin position="59"/>
        <end position="81"/>
    </location>
</feature>
<protein>
    <submittedName>
        <fullName evidence="2">Uncharacterized protein</fullName>
    </submittedName>
</protein>
<dbReference type="Proteomes" id="UP000182814">
    <property type="component" value="Chromosome I"/>
</dbReference>
<gene>
    <name evidence="2" type="ORF">SAMN04490191_5304</name>
</gene>
<accession>A0A1H2BHP8</accession>